<accession>A0A9E7C2V9</accession>
<dbReference type="Pfam" id="PF02128">
    <property type="entry name" value="Peptidase_M36"/>
    <property type="match status" value="1"/>
</dbReference>
<dbReference type="InterPro" id="IPR050371">
    <property type="entry name" value="Fungal_virulence_M36"/>
</dbReference>
<comment type="cofactor">
    <cofactor evidence="1">
        <name>Zn(2+)</name>
        <dbReference type="ChEBI" id="CHEBI:29105"/>
    </cofactor>
</comment>
<dbReference type="PANTHER" id="PTHR33478:SF1">
    <property type="entry name" value="EXTRACELLULAR METALLOPROTEINASE MEP"/>
    <property type="match status" value="1"/>
</dbReference>
<dbReference type="Gene3D" id="2.60.40.1120">
    <property type="entry name" value="Carboxypeptidase-like, regulatory domain"/>
    <property type="match status" value="1"/>
</dbReference>
<dbReference type="PANTHER" id="PTHR33478">
    <property type="entry name" value="EXTRACELLULAR METALLOPROTEINASE MEP"/>
    <property type="match status" value="1"/>
</dbReference>
<dbReference type="GO" id="GO:0030246">
    <property type="term" value="F:carbohydrate binding"/>
    <property type="evidence" value="ECO:0007669"/>
    <property type="project" value="InterPro"/>
</dbReference>
<evidence type="ECO:0000313" key="16">
    <source>
        <dbReference type="Proteomes" id="UP001162834"/>
    </source>
</evidence>
<dbReference type="InterPro" id="IPR013784">
    <property type="entry name" value="Carb-bd-like_fold"/>
</dbReference>
<evidence type="ECO:0000256" key="8">
    <source>
        <dbReference type="ARBA" id="ARBA00022801"/>
    </source>
</evidence>
<dbReference type="EMBL" id="CP087164">
    <property type="protein sequence ID" value="UGS37873.1"/>
    <property type="molecule type" value="Genomic_DNA"/>
</dbReference>
<dbReference type="InterPro" id="IPR027268">
    <property type="entry name" value="Peptidase_M4/M1_CTD_sf"/>
</dbReference>
<keyword evidence="10" id="KW-0482">Metalloprotease</keyword>
<reference evidence="15" key="1">
    <citation type="journal article" date="2022" name="Int. J. Syst. Evol. Microbiol.">
        <title>Pseudomonas aegrilactucae sp. nov. and Pseudomonas morbosilactucae sp. nov., pathogens causing bacterial rot of lettuce in Japan.</title>
        <authorList>
            <person name="Sawada H."/>
            <person name="Fujikawa T."/>
            <person name="Satou M."/>
        </authorList>
    </citation>
    <scope>NUCLEOTIDE SEQUENCE</scope>
    <source>
        <strain evidence="15">0166_1</strain>
    </source>
</reference>
<evidence type="ECO:0000256" key="3">
    <source>
        <dbReference type="ARBA" id="ARBA00006006"/>
    </source>
</evidence>
<gene>
    <name evidence="15" type="ORF">DSM104329_04294</name>
</gene>
<evidence type="ECO:0000256" key="1">
    <source>
        <dbReference type="ARBA" id="ARBA00001947"/>
    </source>
</evidence>
<feature type="compositionally biased region" description="Pro residues" evidence="12">
    <location>
        <begin position="978"/>
        <end position="1000"/>
    </location>
</feature>
<dbReference type="Gene3D" id="2.60.120.260">
    <property type="entry name" value="Galactose-binding domain-like"/>
    <property type="match status" value="1"/>
</dbReference>
<keyword evidence="7 13" id="KW-0732">Signal</keyword>
<evidence type="ECO:0000256" key="10">
    <source>
        <dbReference type="ARBA" id="ARBA00023049"/>
    </source>
</evidence>
<dbReference type="Gene3D" id="3.10.170.10">
    <property type="match status" value="1"/>
</dbReference>
<dbReference type="KEGG" id="sbae:DSM104329_04294"/>
<dbReference type="SUPFAM" id="SSF49452">
    <property type="entry name" value="Starch-binding domain-like"/>
    <property type="match status" value="1"/>
</dbReference>
<dbReference type="GO" id="GO:0005615">
    <property type="term" value="C:extracellular space"/>
    <property type="evidence" value="ECO:0007669"/>
    <property type="project" value="InterPro"/>
</dbReference>
<evidence type="ECO:0000256" key="7">
    <source>
        <dbReference type="ARBA" id="ARBA00022729"/>
    </source>
</evidence>
<evidence type="ECO:0000256" key="11">
    <source>
        <dbReference type="ARBA" id="ARBA00023145"/>
    </source>
</evidence>
<feature type="chain" id="PRO_5038761333" description="FTP domain-containing protein" evidence="13">
    <location>
        <begin position="23"/>
        <end position="1114"/>
    </location>
</feature>
<keyword evidence="8" id="KW-0378">Hydrolase</keyword>
<dbReference type="GO" id="GO:0006508">
    <property type="term" value="P:proteolysis"/>
    <property type="evidence" value="ECO:0007669"/>
    <property type="project" value="UniProtKB-KW"/>
</dbReference>
<evidence type="ECO:0000256" key="4">
    <source>
        <dbReference type="ARBA" id="ARBA00022525"/>
    </source>
</evidence>
<dbReference type="Pfam" id="PF13620">
    <property type="entry name" value="CarboxypepD_reg"/>
    <property type="match status" value="1"/>
</dbReference>
<feature type="compositionally biased region" description="Low complexity" evidence="12">
    <location>
        <begin position="42"/>
        <end position="54"/>
    </location>
</feature>
<keyword evidence="5" id="KW-0645">Protease</keyword>
<dbReference type="SUPFAM" id="SSF55486">
    <property type="entry name" value="Metalloproteases ('zincins'), catalytic domain"/>
    <property type="match status" value="1"/>
</dbReference>
<keyword evidence="9" id="KW-0862">Zinc</keyword>
<dbReference type="GO" id="GO:0004222">
    <property type="term" value="F:metalloendopeptidase activity"/>
    <property type="evidence" value="ECO:0007669"/>
    <property type="project" value="InterPro"/>
</dbReference>
<evidence type="ECO:0000256" key="2">
    <source>
        <dbReference type="ARBA" id="ARBA00004613"/>
    </source>
</evidence>
<dbReference type="RefSeq" id="WP_259311915.1">
    <property type="nucleotide sequence ID" value="NZ_CP087164.1"/>
</dbReference>
<feature type="compositionally biased region" description="Polar residues" evidence="12">
    <location>
        <begin position="824"/>
        <end position="833"/>
    </location>
</feature>
<dbReference type="GO" id="GO:0008270">
    <property type="term" value="F:zinc ion binding"/>
    <property type="evidence" value="ECO:0007669"/>
    <property type="project" value="InterPro"/>
</dbReference>
<feature type="domain" description="FTP" evidence="14">
    <location>
        <begin position="146"/>
        <end position="187"/>
    </location>
</feature>
<evidence type="ECO:0000259" key="14">
    <source>
        <dbReference type="Pfam" id="PF07504"/>
    </source>
</evidence>
<organism evidence="15 16">
    <name type="scientific">Capillimicrobium parvum</name>
    <dbReference type="NCBI Taxonomy" id="2884022"/>
    <lineage>
        <taxon>Bacteria</taxon>
        <taxon>Bacillati</taxon>
        <taxon>Actinomycetota</taxon>
        <taxon>Thermoleophilia</taxon>
        <taxon>Solirubrobacterales</taxon>
        <taxon>Capillimicrobiaceae</taxon>
        <taxon>Capillimicrobium</taxon>
    </lineage>
</organism>
<feature type="compositionally biased region" description="Gly residues" evidence="12">
    <location>
        <begin position="963"/>
        <end position="975"/>
    </location>
</feature>
<dbReference type="Proteomes" id="UP001162834">
    <property type="component" value="Chromosome"/>
</dbReference>
<dbReference type="Pfam" id="PF07504">
    <property type="entry name" value="FTP"/>
    <property type="match status" value="1"/>
</dbReference>
<comment type="subcellular location">
    <subcellularLocation>
        <location evidence="2">Secreted</location>
    </subcellularLocation>
</comment>
<evidence type="ECO:0000256" key="5">
    <source>
        <dbReference type="ARBA" id="ARBA00022670"/>
    </source>
</evidence>
<name>A0A9E7C2V9_9ACTN</name>
<evidence type="ECO:0000256" key="12">
    <source>
        <dbReference type="SAM" id="MobiDB-lite"/>
    </source>
</evidence>
<feature type="region of interest" description="Disordered" evidence="12">
    <location>
        <begin position="808"/>
        <end position="853"/>
    </location>
</feature>
<feature type="region of interest" description="Disordered" evidence="12">
    <location>
        <begin position="956"/>
        <end position="1004"/>
    </location>
</feature>
<dbReference type="InterPro" id="IPR008979">
    <property type="entry name" value="Galactose-bd-like_sf"/>
</dbReference>
<evidence type="ECO:0000256" key="6">
    <source>
        <dbReference type="ARBA" id="ARBA00022723"/>
    </source>
</evidence>
<feature type="region of interest" description="Disordered" evidence="12">
    <location>
        <begin position="40"/>
        <end position="70"/>
    </location>
</feature>
<feature type="signal peptide" evidence="13">
    <location>
        <begin position="1"/>
        <end position="22"/>
    </location>
</feature>
<keyword evidence="6" id="KW-0479">Metal-binding</keyword>
<dbReference type="InterPro" id="IPR001842">
    <property type="entry name" value="Peptidase_M36"/>
</dbReference>
<dbReference type="SUPFAM" id="SSF49785">
    <property type="entry name" value="Galactose-binding domain-like"/>
    <property type="match status" value="1"/>
</dbReference>
<dbReference type="InterPro" id="IPR011096">
    <property type="entry name" value="FTP_domain"/>
</dbReference>
<dbReference type="Gene3D" id="1.10.390.10">
    <property type="entry name" value="Neutral Protease Domain 2"/>
    <property type="match status" value="1"/>
</dbReference>
<keyword evidence="4" id="KW-0964">Secreted</keyword>
<evidence type="ECO:0000313" key="15">
    <source>
        <dbReference type="EMBL" id="UGS37873.1"/>
    </source>
</evidence>
<protein>
    <recommendedName>
        <fullName evidence="14">FTP domain-containing protein</fullName>
    </recommendedName>
</protein>
<dbReference type="AlphaFoldDB" id="A0A9E7C2V9"/>
<comment type="similarity">
    <text evidence="3">Belongs to the peptidase M36 family.</text>
</comment>
<proteinExistence type="inferred from homology"/>
<sequence length="1114" mass="116868">MRRRVFIITAAILLAAVPAAFARGGERGSASVPKPYFDVRDAAAPAPGPSSSGGRATPRAQSGAPAPSRATLDARRDLADGLGEQAVVQADPVTGTLRSLQRLDGTLTGPGGGDRVQRAWDYVRDHAAAIGLDGGDLGTFVAEPARTSPSGFVVARWSQQVGGIPTFDSGLQVAVTKDGRVLSVGGAPIHGLDVTSTDPRLDPLGALAAVMDDIGVHRTASIVSGPVGAEQATRFDRGDRARLVLFSDVGGARLAWRVLYRAGPTAVYDEIVDAGTGAVLRRANLVRFAANEASVFRSWPGGPLPGPVSVDLTQYLDPAVSEDWFGPGIDDSLAGPNAVAWADLEDDNAPGPGEITRRAGSFVFPFDEFTPAENPNGHCDATHQCTWDQDVPGSWQVNQDNDITNVFWLVNRFHDHLKDDPQIAFGPSSGNFEGDDPVAVNGLDGALTGPDDFHLNNANMLTPPDGDSPLMQMYLAGDQTGYSQRNVSFDYDPATVWHEYTHGLSTRLVENGGVSSPQAGAMGEAWSDWYALDWMEELGMITDTGTPGEVDLGVYADPIKNETRTQPLDCPVGVNNAACPGRPPRTPAGGYTYASFGKISSRGAEVHADGEIWSETLWDLRVAIGQGAAQKVITDGMRLSITEPSFLDMRNAILAADQADFGGTHADDIWTVFAHRGMGFFAGAVDGGDVTPVANFDQPPPPGTPTGTVTGRVLDQDTGQPVAGAVVGFGGHDSAGYQTTTGADGRFTLTPVEGTYPSLFIRGPGYDTPAGLPATVQVDGGDTTDLGDRRLRRNYASRSGGAAIVATNDPWTGGCGPQDAIDGSQATGWSSPNPDGTQGPLPDPTPPGIPQGTPYQTIALPQTIDIATFSVDPAETCGDDPTAAVGRLVIETSTDGTTFTTAVDHTFTDADRHRMNDVTPAAGGTGVRAIRVSLRSPQDPSGDSGQDWIDLTELKVYGSPSTSGGGGGGGGGGGTTPTPTPIPPTPEPPVPPTPTPPSTNPQPIVVSAIGTVSVRRRGRVSVRIHCQDACSVRGRLLAGRSLRKLLHRTRSTLVDKTLIRNTAGAGTLTLKLSKGTRARLHRRHRSTVPVTLNVRVRENDGRMTTTTRRLRITV</sequence>
<keyword evidence="16" id="KW-1185">Reference proteome</keyword>
<evidence type="ECO:0000256" key="13">
    <source>
        <dbReference type="SAM" id="SignalP"/>
    </source>
</evidence>
<evidence type="ECO:0000256" key="9">
    <source>
        <dbReference type="ARBA" id="ARBA00022833"/>
    </source>
</evidence>
<keyword evidence="11" id="KW-0865">Zymogen</keyword>